<sequence length="608" mass="69460">MNELEIEYQKINKGQWLSQTERFLDGTPSNYIIFKTLTNIGATHGEIKVYNWLNSIIVEPNVPVIVGKESELDIDGNLVYPDMLGVYNVVSKAAVIRYLKNNTTPKKIVCTPEAFESKVKPAILEVEGFDLYKDFFLLLDESDKLTTETDYRAKIILPMEDFFKFDHKAMISATALTPSDPRFAENGFKILKVLPQYEHKKTINLVGTNNVISALNNVLESYPSNRFFIFVNSADLIYAITKSLDIMDQSKAFCADQSVRKLQKMGMNNVSNRLGDFMRFNFITSRFFSAVDINVTDKPVVIVVTNVYLAPHSIVDPYTDVVQIAGRLRNGITGLVHITNFNPNIKYEERDVALKDIYDGYEEYCQMVNRLGQVTTDGGKVALIQATQRVDVKKFVNDQHEVLPYMVDNHIYEQQVLSYYRDFAQLKAAYDAVKTLNFTFKFIQFSASDAQLYNLSRALGRSNVIRCVAEILHSYDVEPEPGVITFRWGDTKADVERDHPDIVKDYNAIGGYDVMLKLNFDQAKITREIKKIKKERELDNPAMVKEIKSWYKPNDEPTATGFKARLRTIYKEYGVTKPASGTHILRYYNAEISTNSANVKVWKIQGLK</sequence>
<dbReference type="OrthoDB" id="1000127at2"/>
<name>A0A521F798_9SPHI</name>
<accession>A0A521F798</accession>
<dbReference type="EMBL" id="FXTN01000010">
    <property type="protein sequence ID" value="SMO92088.1"/>
    <property type="molecule type" value="Genomic_DNA"/>
</dbReference>
<gene>
    <name evidence="1" type="ORF">SAMN06265348_110261</name>
</gene>
<evidence type="ECO:0000313" key="2">
    <source>
        <dbReference type="Proteomes" id="UP000320300"/>
    </source>
</evidence>
<reference evidence="1 2" key="1">
    <citation type="submission" date="2017-05" db="EMBL/GenBank/DDBJ databases">
        <authorList>
            <person name="Varghese N."/>
            <person name="Submissions S."/>
        </authorList>
    </citation>
    <scope>NUCLEOTIDE SEQUENCE [LARGE SCALE GENOMIC DNA]</scope>
    <source>
        <strain evidence="1 2">DSM 19036</strain>
    </source>
</reference>
<dbReference type="AlphaFoldDB" id="A0A521F798"/>
<keyword evidence="2" id="KW-1185">Reference proteome</keyword>
<evidence type="ECO:0000313" key="1">
    <source>
        <dbReference type="EMBL" id="SMO92088.1"/>
    </source>
</evidence>
<protein>
    <submittedName>
        <fullName evidence="1">Uncharacterized protein</fullName>
    </submittedName>
</protein>
<organism evidence="1 2">
    <name type="scientific">Pedobacter westerhofensis</name>
    <dbReference type="NCBI Taxonomy" id="425512"/>
    <lineage>
        <taxon>Bacteria</taxon>
        <taxon>Pseudomonadati</taxon>
        <taxon>Bacteroidota</taxon>
        <taxon>Sphingobacteriia</taxon>
        <taxon>Sphingobacteriales</taxon>
        <taxon>Sphingobacteriaceae</taxon>
        <taxon>Pedobacter</taxon>
    </lineage>
</organism>
<dbReference type="RefSeq" id="WP_142529961.1">
    <property type="nucleotide sequence ID" value="NZ_CBCSJO010000010.1"/>
</dbReference>
<dbReference type="Proteomes" id="UP000320300">
    <property type="component" value="Unassembled WGS sequence"/>
</dbReference>
<proteinExistence type="predicted"/>